<feature type="transmembrane region" description="Helical" evidence="1">
    <location>
        <begin position="65"/>
        <end position="87"/>
    </location>
</feature>
<reference evidence="3" key="1">
    <citation type="submission" date="2022-10" db="EMBL/GenBank/DDBJ databases">
        <title>Genome assembly of Pristionchus species.</title>
        <authorList>
            <person name="Yoshida K."/>
            <person name="Sommer R.J."/>
        </authorList>
    </citation>
    <scope>NUCLEOTIDE SEQUENCE [LARGE SCALE GENOMIC DNA]</scope>
    <source>
        <strain evidence="3">RS5460</strain>
    </source>
</reference>
<dbReference type="EMBL" id="BTRK01000006">
    <property type="protein sequence ID" value="GMR56908.1"/>
    <property type="molecule type" value="Genomic_DNA"/>
</dbReference>
<evidence type="ECO:0000256" key="1">
    <source>
        <dbReference type="SAM" id="Phobius"/>
    </source>
</evidence>
<organism evidence="2 3">
    <name type="scientific">Pristionchus mayeri</name>
    <dbReference type="NCBI Taxonomy" id="1317129"/>
    <lineage>
        <taxon>Eukaryota</taxon>
        <taxon>Metazoa</taxon>
        <taxon>Ecdysozoa</taxon>
        <taxon>Nematoda</taxon>
        <taxon>Chromadorea</taxon>
        <taxon>Rhabditida</taxon>
        <taxon>Rhabditina</taxon>
        <taxon>Diplogasteromorpha</taxon>
        <taxon>Diplogasteroidea</taxon>
        <taxon>Neodiplogasteridae</taxon>
        <taxon>Pristionchus</taxon>
    </lineage>
</organism>
<keyword evidence="1" id="KW-1133">Transmembrane helix</keyword>
<dbReference type="Proteomes" id="UP001328107">
    <property type="component" value="Unassembled WGS sequence"/>
</dbReference>
<evidence type="ECO:0000313" key="2">
    <source>
        <dbReference type="EMBL" id="GMR56908.1"/>
    </source>
</evidence>
<accession>A0AAN5I8U6</accession>
<protein>
    <submittedName>
        <fullName evidence="2">Uncharacterized protein</fullName>
    </submittedName>
</protein>
<dbReference type="AlphaFoldDB" id="A0AAN5I8U6"/>
<name>A0AAN5I8U6_9BILA</name>
<keyword evidence="1" id="KW-0472">Membrane</keyword>
<evidence type="ECO:0000313" key="3">
    <source>
        <dbReference type="Proteomes" id="UP001328107"/>
    </source>
</evidence>
<keyword evidence="1" id="KW-0812">Transmembrane</keyword>
<gene>
    <name evidence="2" type="ORF">PMAYCL1PPCAC_27103</name>
</gene>
<keyword evidence="3" id="KW-1185">Reference proteome</keyword>
<comment type="caution">
    <text evidence="2">The sequence shown here is derived from an EMBL/GenBank/DDBJ whole genome shotgun (WGS) entry which is preliminary data.</text>
</comment>
<sequence>MASPTGSQTSLVPRESCPQRSRLQQLPDAIIIIPVVPVRVAPPPRPQPVQREVVITEITESDDGIGCCICCCCCVIFVMIVVIILFVKLV</sequence>
<proteinExistence type="predicted"/>